<gene>
    <name evidence="2" type="ORF">POSPLADRAFT_1130515</name>
</gene>
<feature type="compositionally biased region" description="Acidic residues" evidence="1">
    <location>
        <begin position="112"/>
        <end position="121"/>
    </location>
</feature>
<feature type="region of interest" description="Disordered" evidence="1">
    <location>
        <begin position="109"/>
        <end position="144"/>
    </location>
</feature>
<keyword evidence="3" id="KW-1185">Reference proteome</keyword>
<accession>A0A1X6NFV5</accession>
<protein>
    <submittedName>
        <fullName evidence="2">Uncharacterized protein</fullName>
    </submittedName>
</protein>
<dbReference type="OrthoDB" id="3057168at2759"/>
<dbReference type="InterPro" id="IPR036424">
    <property type="entry name" value="UPP_synth-like_sf"/>
</dbReference>
<proteinExistence type="predicted"/>
<sequence length="207" mass="23097">MSWLASLGLAAFHFVYWLVTTIRSLCAWQDPPCPLTAERKQKPSHLALLFVPPKVHTDLEATECLLAESVERAAAWCITAGINRLTVYDGQGILAQSSLDIRARLSKRFDTSQEDEEESDIEYPLTPPSSDDSESRPISPYSDDADHNLKVITIPIPSIPIKVQRKLQNLKAGVRHRRTERKLIYSSSLTAHSKPQDAQGENPAHTS</sequence>
<dbReference type="SUPFAM" id="SSF64005">
    <property type="entry name" value="Undecaprenyl diphosphate synthase"/>
    <property type="match status" value="1"/>
</dbReference>
<evidence type="ECO:0000313" key="2">
    <source>
        <dbReference type="EMBL" id="OSX67521.1"/>
    </source>
</evidence>
<name>A0A1X6NFV5_9APHY</name>
<dbReference type="GeneID" id="36328912"/>
<dbReference type="Proteomes" id="UP000194127">
    <property type="component" value="Unassembled WGS sequence"/>
</dbReference>
<dbReference type="AlphaFoldDB" id="A0A1X6NFV5"/>
<dbReference type="GO" id="GO:0016765">
    <property type="term" value="F:transferase activity, transferring alkyl or aryl (other than methyl) groups"/>
    <property type="evidence" value="ECO:0007669"/>
    <property type="project" value="InterPro"/>
</dbReference>
<dbReference type="RefSeq" id="XP_024344315.1">
    <property type="nucleotide sequence ID" value="XM_024483963.1"/>
</dbReference>
<evidence type="ECO:0000313" key="3">
    <source>
        <dbReference type="Proteomes" id="UP000194127"/>
    </source>
</evidence>
<dbReference type="EMBL" id="KZ110591">
    <property type="protein sequence ID" value="OSX67521.1"/>
    <property type="molecule type" value="Genomic_DNA"/>
</dbReference>
<reference evidence="2 3" key="1">
    <citation type="submission" date="2017-04" db="EMBL/GenBank/DDBJ databases">
        <title>Genome Sequence of the Model Brown-Rot Fungus Postia placenta SB12.</title>
        <authorList>
            <consortium name="DOE Joint Genome Institute"/>
            <person name="Gaskell J."/>
            <person name="Kersten P."/>
            <person name="Larrondo L.F."/>
            <person name="Canessa P."/>
            <person name="Martinez D."/>
            <person name="Hibbett D."/>
            <person name="Schmoll M."/>
            <person name="Kubicek C.P."/>
            <person name="Martinez A.T."/>
            <person name="Yadav J."/>
            <person name="Master E."/>
            <person name="Magnuson J.K."/>
            <person name="James T."/>
            <person name="Yaver D."/>
            <person name="Berka R."/>
            <person name="Labutti K."/>
            <person name="Lipzen A."/>
            <person name="Aerts A."/>
            <person name="Barry K."/>
            <person name="Henrissat B."/>
            <person name="Blanchette R."/>
            <person name="Grigoriev I."/>
            <person name="Cullen D."/>
        </authorList>
    </citation>
    <scope>NUCLEOTIDE SEQUENCE [LARGE SCALE GENOMIC DNA]</scope>
    <source>
        <strain evidence="2 3">MAD-698-R-SB12</strain>
    </source>
</reference>
<evidence type="ECO:0000256" key="1">
    <source>
        <dbReference type="SAM" id="MobiDB-lite"/>
    </source>
</evidence>
<feature type="region of interest" description="Disordered" evidence="1">
    <location>
        <begin position="185"/>
        <end position="207"/>
    </location>
</feature>
<organism evidence="2 3">
    <name type="scientific">Postia placenta MAD-698-R-SB12</name>
    <dbReference type="NCBI Taxonomy" id="670580"/>
    <lineage>
        <taxon>Eukaryota</taxon>
        <taxon>Fungi</taxon>
        <taxon>Dikarya</taxon>
        <taxon>Basidiomycota</taxon>
        <taxon>Agaricomycotina</taxon>
        <taxon>Agaricomycetes</taxon>
        <taxon>Polyporales</taxon>
        <taxon>Adustoporiaceae</taxon>
        <taxon>Rhodonia</taxon>
    </lineage>
</organism>